<dbReference type="EMBL" id="HBGF01010477">
    <property type="protein sequence ID" value="CAD9100497.1"/>
    <property type="molecule type" value="Transcribed_RNA"/>
</dbReference>
<dbReference type="SUPFAM" id="SSF55856">
    <property type="entry name" value="Cytochrome b5-like heme/steroid binding domain"/>
    <property type="match status" value="1"/>
</dbReference>
<evidence type="ECO:0000256" key="1">
    <source>
        <dbReference type="ARBA" id="ARBA00004141"/>
    </source>
</evidence>
<dbReference type="InterPro" id="IPR036400">
    <property type="entry name" value="Cyt_B5-like_heme/steroid_sf"/>
</dbReference>
<dbReference type="AlphaFoldDB" id="A0A7S1LD83"/>
<gene>
    <name evidence="11" type="ORF">NDES1114_LOCUS6955</name>
</gene>
<feature type="transmembrane region" description="Helical" evidence="8">
    <location>
        <begin position="118"/>
        <end position="144"/>
    </location>
</feature>
<evidence type="ECO:0000256" key="5">
    <source>
        <dbReference type="ARBA" id="ARBA00023002"/>
    </source>
</evidence>
<dbReference type="Pfam" id="PF00173">
    <property type="entry name" value="Cyt-b5"/>
    <property type="match status" value="1"/>
</dbReference>
<comment type="subcellular location">
    <subcellularLocation>
        <location evidence="1">Membrane</location>
        <topology evidence="1">Multi-pass membrane protein</topology>
    </subcellularLocation>
</comment>
<sequence length="418" mass="47991">MVADNAPQTKDEVLIHGRLYDVAGWRHPGGSVLKFYQGHGDASESFDEFHQKSTRAQKYLKSLKSREAPESLTKPQTKEQQRLAKLSAGYKALREDLIREGWFKCNPLHTLYRCAEIFAMYALGIYMLVNTAWTVPALIVLGIVQGRCGWLMHEAGHISFTGNTRLDIRVQEFFYGVGCGMSGGWWRSQHNRHHATPQKLQHDVDLETLPLIAFNKAIAVIGRKNPFMRFWLPMQAYLFGPVTTSLVAHGWQLFLHPRFIMRKKLYMEAFWLAVRYALIFAIWNASTATAGQAFACYLAYVGIGGAYIFTNFALSHTHLDVVPKDEDRHWVEYAADYTINITPHFFTNWWMGYLNYQIEHHLFPTMPQYKFVALSPRIRKFFAEHGLKYDVRDYFAAMGDTFGNLNEVGASVAKPMRA</sequence>
<feature type="domain" description="Cytochrome b5 heme-binding" evidence="9">
    <location>
        <begin position="13"/>
        <end position="64"/>
    </location>
</feature>
<dbReference type="PANTHER" id="PTHR19353:SF88">
    <property type="entry name" value="DELTA(5) FATTY ACID DESATURASE FAT-4"/>
    <property type="match status" value="1"/>
</dbReference>
<dbReference type="PIRSF" id="PIRSF015921">
    <property type="entry name" value="FA_sphinglp_des"/>
    <property type="match status" value="1"/>
</dbReference>
<name>A0A7S1LD83_NEODS</name>
<dbReference type="GO" id="GO:0006629">
    <property type="term" value="P:lipid metabolic process"/>
    <property type="evidence" value="ECO:0007669"/>
    <property type="project" value="UniProtKB-KW"/>
</dbReference>
<evidence type="ECO:0000259" key="10">
    <source>
        <dbReference type="Pfam" id="PF00487"/>
    </source>
</evidence>
<dbReference type="Pfam" id="PF00487">
    <property type="entry name" value="FA_desaturase"/>
    <property type="match status" value="1"/>
</dbReference>
<protein>
    <recommendedName>
        <fullName evidence="12">Fatty acid desaturase domain-containing protein</fullName>
    </recommendedName>
</protein>
<reference evidence="11" key="1">
    <citation type="submission" date="2021-01" db="EMBL/GenBank/DDBJ databases">
        <authorList>
            <person name="Corre E."/>
            <person name="Pelletier E."/>
            <person name="Niang G."/>
            <person name="Scheremetjew M."/>
            <person name="Finn R."/>
            <person name="Kale V."/>
            <person name="Holt S."/>
            <person name="Cochrane G."/>
            <person name="Meng A."/>
            <person name="Brown T."/>
            <person name="Cohen L."/>
        </authorList>
    </citation>
    <scope>NUCLEOTIDE SEQUENCE</scope>
    <source>
        <strain evidence="11">CCAP 1951/1</strain>
    </source>
</reference>
<keyword evidence="7 8" id="KW-0472">Membrane</keyword>
<dbReference type="Gene3D" id="3.10.120.10">
    <property type="entry name" value="Cytochrome b5-like heme/steroid binding domain"/>
    <property type="match status" value="1"/>
</dbReference>
<evidence type="ECO:0000256" key="3">
    <source>
        <dbReference type="ARBA" id="ARBA00022692"/>
    </source>
</evidence>
<dbReference type="PANTHER" id="PTHR19353">
    <property type="entry name" value="FATTY ACID DESATURASE 2"/>
    <property type="match status" value="1"/>
</dbReference>
<proteinExistence type="inferred from homology"/>
<feature type="transmembrane region" description="Helical" evidence="8">
    <location>
        <begin position="289"/>
        <end position="309"/>
    </location>
</feature>
<evidence type="ECO:0000256" key="6">
    <source>
        <dbReference type="ARBA" id="ARBA00023098"/>
    </source>
</evidence>
<accession>A0A7S1LD83</accession>
<dbReference type="InterPro" id="IPR005804">
    <property type="entry name" value="FA_desaturase_dom"/>
</dbReference>
<feature type="transmembrane region" description="Helical" evidence="8">
    <location>
        <begin position="265"/>
        <end position="283"/>
    </location>
</feature>
<evidence type="ECO:0000256" key="4">
    <source>
        <dbReference type="ARBA" id="ARBA00022989"/>
    </source>
</evidence>
<keyword evidence="3 8" id="KW-0812">Transmembrane</keyword>
<keyword evidence="5" id="KW-0560">Oxidoreductase</keyword>
<keyword evidence="4 8" id="KW-1133">Transmembrane helix</keyword>
<evidence type="ECO:0000256" key="2">
    <source>
        <dbReference type="ARBA" id="ARBA00009295"/>
    </source>
</evidence>
<dbReference type="GO" id="GO:0016717">
    <property type="term" value="F:oxidoreductase activity, acting on paired donors, with oxidation of a pair of donors resulting in the reduction of molecular oxygen to two molecules of water"/>
    <property type="evidence" value="ECO:0007669"/>
    <property type="project" value="TreeGrafter"/>
</dbReference>
<dbReference type="InterPro" id="IPR001199">
    <property type="entry name" value="Cyt_B5-like_heme/steroid-bd"/>
</dbReference>
<keyword evidence="6" id="KW-0443">Lipid metabolism</keyword>
<organism evidence="11">
    <name type="scientific">Neobodo designis</name>
    <name type="common">Flagellated protozoan</name>
    <name type="synonym">Bodo designis</name>
    <dbReference type="NCBI Taxonomy" id="312471"/>
    <lineage>
        <taxon>Eukaryota</taxon>
        <taxon>Discoba</taxon>
        <taxon>Euglenozoa</taxon>
        <taxon>Kinetoplastea</taxon>
        <taxon>Metakinetoplastina</taxon>
        <taxon>Neobodonida</taxon>
        <taxon>Neobodo</taxon>
    </lineage>
</organism>
<evidence type="ECO:0000259" key="9">
    <source>
        <dbReference type="Pfam" id="PF00173"/>
    </source>
</evidence>
<dbReference type="CDD" id="cd03506">
    <property type="entry name" value="Delta6-FADS-like"/>
    <property type="match status" value="1"/>
</dbReference>
<feature type="domain" description="Fatty acid desaturase" evidence="10">
    <location>
        <begin position="133"/>
        <end position="391"/>
    </location>
</feature>
<evidence type="ECO:0000256" key="8">
    <source>
        <dbReference type="SAM" id="Phobius"/>
    </source>
</evidence>
<evidence type="ECO:0000256" key="7">
    <source>
        <dbReference type="ARBA" id="ARBA00023136"/>
    </source>
</evidence>
<evidence type="ECO:0000313" key="11">
    <source>
        <dbReference type="EMBL" id="CAD9100497.1"/>
    </source>
</evidence>
<dbReference type="InterPro" id="IPR012171">
    <property type="entry name" value="Fatty_acid_desaturase"/>
</dbReference>
<dbReference type="GO" id="GO:0016020">
    <property type="term" value="C:membrane"/>
    <property type="evidence" value="ECO:0007669"/>
    <property type="project" value="UniProtKB-SubCell"/>
</dbReference>
<comment type="similarity">
    <text evidence="2">Belongs to the fatty acid desaturase type 1 family.</text>
</comment>
<evidence type="ECO:0008006" key="12">
    <source>
        <dbReference type="Google" id="ProtNLM"/>
    </source>
</evidence>